<evidence type="ECO:0000256" key="11">
    <source>
        <dbReference type="SAM" id="Phobius"/>
    </source>
</evidence>
<keyword evidence="12" id="KW-1185">Reference proteome</keyword>
<dbReference type="RefSeq" id="XP_015185170.1">
    <property type="nucleotide sequence ID" value="XM_015329684.1"/>
</dbReference>
<dbReference type="InterPro" id="IPR029012">
    <property type="entry name" value="Helix_hairpin_bin_sf"/>
</dbReference>
<sequence length="216" mass="25546">MRGVRPTGTTDEVKAVLSSAVRSWPFFFFFFFSHQVPNLIITTIKTAVRREIDLFVQKLYTDRGGGGGGRGEYFVPILITYLTRHLYGKIRVEIELRKKYFEVKQEMAGISMVDEFSKYAKLQRKCNSLENQLNQIDKWRLYERKKAKLMMTYGFYIINGILVMILLYMYNNESVVELPKDSLWPINYFLSWPTTREDSISLIMWFMIMRTALFKC</sequence>
<evidence type="ECO:0000256" key="2">
    <source>
        <dbReference type="ARBA" id="ARBA00010799"/>
    </source>
</evidence>
<evidence type="ECO:0000256" key="7">
    <source>
        <dbReference type="ARBA" id="ARBA00023136"/>
    </source>
</evidence>
<keyword evidence="10" id="KW-0175">Coiled coil</keyword>
<comment type="subcellular location">
    <subcellularLocation>
        <location evidence="1">Endoplasmic reticulum membrane</location>
        <topology evidence="1">Multi-pass membrane protein</topology>
    </subcellularLocation>
</comment>
<evidence type="ECO:0000256" key="8">
    <source>
        <dbReference type="ARBA" id="ARBA00032437"/>
    </source>
</evidence>
<organism evidence="12 13">
    <name type="scientific">Polistes dominula</name>
    <name type="common">European paper wasp</name>
    <name type="synonym">Vespa dominula</name>
    <dbReference type="NCBI Taxonomy" id="743375"/>
    <lineage>
        <taxon>Eukaryota</taxon>
        <taxon>Metazoa</taxon>
        <taxon>Ecdysozoa</taxon>
        <taxon>Arthropoda</taxon>
        <taxon>Hexapoda</taxon>
        <taxon>Insecta</taxon>
        <taxon>Pterygota</taxon>
        <taxon>Neoptera</taxon>
        <taxon>Endopterygota</taxon>
        <taxon>Hymenoptera</taxon>
        <taxon>Apocrita</taxon>
        <taxon>Aculeata</taxon>
        <taxon>Vespoidea</taxon>
        <taxon>Vespidae</taxon>
        <taxon>Polistinae</taxon>
        <taxon>Polistini</taxon>
        <taxon>Polistes</taxon>
    </lineage>
</organism>
<evidence type="ECO:0000256" key="3">
    <source>
        <dbReference type="ARBA" id="ARBA00017951"/>
    </source>
</evidence>
<evidence type="ECO:0000256" key="6">
    <source>
        <dbReference type="ARBA" id="ARBA00022989"/>
    </source>
</evidence>
<keyword evidence="7 11" id="KW-0472">Membrane</keyword>
<dbReference type="Pfam" id="PF04420">
    <property type="entry name" value="CHD5"/>
    <property type="match status" value="1"/>
</dbReference>
<comment type="similarity">
    <text evidence="2">Belongs to the WRB/GET1 family.</text>
</comment>
<dbReference type="Proteomes" id="UP000694924">
    <property type="component" value="Unplaced"/>
</dbReference>
<evidence type="ECO:0000256" key="10">
    <source>
        <dbReference type="SAM" id="Coils"/>
    </source>
</evidence>
<accession>A0ABM1IY83</accession>
<evidence type="ECO:0000256" key="1">
    <source>
        <dbReference type="ARBA" id="ARBA00004477"/>
    </source>
</evidence>
<feature type="coiled-coil region" evidence="10">
    <location>
        <begin position="112"/>
        <end position="139"/>
    </location>
</feature>
<feature type="transmembrane region" description="Helical" evidence="11">
    <location>
        <begin position="26"/>
        <end position="48"/>
    </location>
</feature>
<gene>
    <name evidence="13" type="primary">LOC107071030</name>
</gene>
<evidence type="ECO:0000256" key="9">
    <source>
        <dbReference type="ARBA" id="ARBA00033006"/>
    </source>
</evidence>
<dbReference type="InterPro" id="IPR028945">
    <property type="entry name" value="Get1"/>
</dbReference>
<feature type="transmembrane region" description="Helical" evidence="11">
    <location>
        <begin position="150"/>
        <end position="170"/>
    </location>
</feature>
<protein>
    <recommendedName>
        <fullName evidence="3">Guided entry of tail-anchored proteins factor 1</fullName>
    </recommendedName>
    <alternativeName>
        <fullName evidence="8">Tail-anchored protein insertion receptor WRB</fullName>
    </alternativeName>
    <alternativeName>
        <fullName evidence="9">Tryptophan-rich basic protein</fullName>
    </alternativeName>
</protein>
<keyword evidence="4 11" id="KW-0812">Transmembrane</keyword>
<evidence type="ECO:0000313" key="12">
    <source>
        <dbReference type="Proteomes" id="UP000694924"/>
    </source>
</evidence>
<dbReference type="Gene3D" id="1.10.287.660">
    <property type="entry name" value="Helix hairpin bin"/>
    <property type="match status" value="1"/>
</dbReference>
<dbReference type="PANTHER" id="PTHR42650:SF1">
    <property type="entry name" value="GUIDED ENTRY OF TAIL-ANCHORED PROTEINS FACTOR 1"/>
    <property type="match status" value="1"/>
</dbReference>
<evidence type="ECO:0000256" key="5">
    <source>
        <dbReference type="ARBA" id="ARBA00022824"/>
    </source>
</evidence>
<reference evidence="13" key="1">
    <citation type="submission" date="2025-08" db="UniProtKB">
        <authorList>
            <consortium name="RefSeq"/>
        </authorList>
    </citation>
    <scope>IDENTIFICATION</scope>
    <source>
        <tissue evidence="13">Whole body</tissue>
    </source>
</reference>
<dbReference type="GeneID" id="107071030"/>
<evidence type="ECO:0000313" key="13">
    <source>
        <dbReference type="RefSeq" id="XP_015185170.1"/>
    </source>
</evidence>
<name>A0ABM1IY83_POLDO</name>
<proteinExistence type="inferred from homology"/>
<dbReference type="PANTHER" id="PTHR42650">
    <property type="entry name" value="TAIL-ANCHORED PROTEIN INSERTION RECEPTOR WRB"/>
    <property type="match status" value="1"/>
</dbReference>
<evidence type="ECO:0000256" key="4">
    <source>
        <dbReference type="ARBA" id="ARBA00022692"/>
    </source>
</evidence>
<keyword evidence="5" id="KW-0256">Endoplasmic reticulum</keyword>
<keyword evidence="6 11" id="KW-1133">Transmembrane helix</keyword>